<protein>
    <submittedName>
        <fullName evidence="1">Uncharacterized protein</fullName>
    </submittedName>
</protein>
<proteinExistence type="predicted"/>
<comment type="caution">
    <text evidence="1">The sequence shown here is derived from an EMBL/GenBank/DDBJ whole genome shotgun (WGS) entry which is preliminary data.</text>
</comment>
<name>A0A375BDM9_9BURK</name>
<gene>
    <name evidence="1" type="ORF">CBM2586_A11247</name>
</gene>
<dbReference type="Proteomes" id="UP000257016">
    <property type="component" value="Unassembled WGS sequence"/>
</dbReference>
<sequence>MSCAVPGMLRPGIYRLFRAPRLWNAKRPGVHGAGRGVGKFLADSALRGKSVLSARASRPDGLVGHLGWCGRLGLGAKSWLRL</sequence>
<reference evidence="1" key="1">
    <citation type="submission" date="2018-01" db="EMBL/GenBank/DDBJ databases">
        <authorList>
            <person name="Clerissi C."/>
        </authorList>
    </citation>
    <scope>NUCLEOTIDE SEQUENCE</scope>
    <source>
        <strain evidence="1">Cupriavidus taiwanensis LMG 19430</strain>
    </source>
</reference>
<dbReference type="AlphaFoldDB" id="A0A375BDM9"/>
<accession>A0A375BDM9</accession>
<dbReference type="EMBL" id="OFSN01000001">
    <property type="protein sequence ID" value="SOY41694.1"/>
    <property type="molecule type" value="Genomic_DNA"/>
</dbReference>
<evidence type="ECO:0000313" key="1">
    <source>
        <dbReference type="EMBL" id="SOY41694.1"/>
    </source>
</evidence>
<organism evidence="1">
    <name type="scientific">Cupriavidus taiwanensis</name>
    <dbReference type="NCBI Taxonomy" id="164546"/>
    <lineage>
        <taxon>Bacteria</taxon>
        <taxon>Pseudomonadati</taxon>
        <taxon>Pseudomonadota</taxon>
        <taxon>Betaproteobacteria</taxon>
        <taxon>Burkholderiales</taxon>
        <taxon>Burkholderiaceae</taxon>
        <taxon>Cupriavidus</taxon>
    </lineage>
</organism>